<reference evidence="3 4" key="1">
    <citation type="submission" date="2018-07" db="EMBL/GenBank/DDBJ databases">
        <title>Complete genome sequence of a Pseudomonas plecoglossicida strain pathogenic to the marine fish, Larimichthys crocea.</title>
        <authorList>
            <person name="Tao Z."/>
        </authorList>
    </citation>
    <scope>NUCLEOTIDE SEQUENCE [LARGE SCALE GENOMIC DNA]</scope>
    <source>
        <strain evidence="3 4">XSDHY-P</strain>
    </source>
</reference>
<protein>
    <recommendedName>
        <fullName evidence="5">Transferrin-binding protein B C-lobe/N-lobe beta barrel domain-containing protein</fullName>
    </recommendedName>
</protein>
<sequence length="274" mass="29704">MIYLTSDSGAPSLLERAHSYIKELFGQPPIAGPIRSGQTPSAHVKVGAGKVDCQDEDTFKHLLQPSTIFSYAGSDIHIPFSFFQHSKPSDTNNVQRIEQKLLRPVGHNVGVSIAGNFIQVRDQPLYFGEWSLTGELGEQSHMLYYSGDLSTSRLPEHTLTYNTQGLNNYDGENLLYGHLIASFGAEQPQLSGLIYNEDTIIKLDAFITPDGTFSGDATAYSISSQTRRNGITKGNLFGVDSNAAIAGIATFADSDYDSAFGGPVSLPVNATFSR</sequence>
<gene>
    <name evidence="3" type="ORF">DVB73_06985</name>
</gene>
<evidence type="ECO:0008006" key="5">
    <source>
        <dbReference type="Google" id="ProtNLM"/>
    </source>
</evidence>
<name>A0AAD0VSY3_PSEDL</name>
<dbReference type="SUPFAM" id="SSF56925">
    <property type="entry name" value="OMPA-like"/>
    <property type="match status" value="1"/>
</dbReference>
<evidence type="ECO:0000313" key="4">
    <source>
        <dbReference type="Proteomes" id="UP000256503"/>
    </source>
</evidence>
<dbReference type="InterPro" id="IPR054536">
    <property type="entry name" value="HphA_C"/>
</dbReference>
<dbReference type="InterPro" id="IPR011250">
    <property type="entry name" value="OMP/PagP_B-barrel"/>
</dbReference>
<evidence type="ECO:0000259" key="2">
    <source>
        <dbReference type="Pfam" id="PF22829"/>
    </source>
</evidence>
<feature type="domain" description="HphA N-terminal heme-binding" evidence="1">
    <location>
        <begin position="73"/>
        <end position="142"/>
    </location>
</feature>
<dbReference type="Gene3D" id="2.40.160.90">
    <property type="match status" value="1"/>
</dbReference>
<accession>A0AAD0VSY3</accession>
<dbReference type="Pfam" id="PF22829">
    <property type="entry name" value="HphA_C"/>
    <property type="match status" value="1"/>
</dbReference>
<evidence type="ECO:0000313" key="3">
    <source>
        <dbReference type="EMBL" id="AXM95562.1"/>
    </source>
</evidence>
<proteinExistence type="predicted"/>
<evidence type="ECO:0000259" key="1">
    <source>
        <dbReference type="Pfam" id="PF22828"/>
    </source>
</evidence>
<dbReference type="EMBL" id="CP031146">
    <property type="protein sequence ID" value="AXM95562.1"/>
    <property type="molecule type" value="Genomic_DNA"/>
</dbReference>
<feature type="domain" description="HphA C-terminal" evidence="2">
    <location>
        <begin position="158"/>
        <end position="262"/>
    </location>
</feature>
<dbReference type="AlphaFoldDB" id="A0AAD0VSY3"/>
<dbReference type="Proteomes" id="UP000256503">
    <property type="component" value="Chromosome"/>
</dbReference>
<organism evidence="3 4">
    <name type="scientific">Pseudomonas plecoglossicida</name>
    <dbReference type="NCBI Taxonomy" id="70775"/>
    <lineage>
        <taxon>Bacteria</taxon>
        <taxon>Pseudomonadati</taxon>
        <taxon>Pseudomonadota</taxon>
        <taxon>Gammaproteobacteria</taxon>
        <taxon>Pseudomonadales</taxon>
        <taxon>Pseudomonadaceae</taxon>
        <taxon>Pseudomonas</taxon>
    </lineage>
</organism>
<dbReference type="InterPro" id="IPR054535">
    <property type="entry name" value="HphA_N"/>
</dbReference>
<dbReference type="Pfam" id="PF22828">
    <property type="entry name" value="HphA_N"/>
    <property type="match status" value="1"/>
</dbReference>